<reference evidence="5 6" key="1">
    <citation type="submission" date="2020-04" db="EMBL/GenBank/DDBJ databases">
        <title>Bacillus sp. UniB3 isolated from commercial digestive syrup.</title>
        <authorList>
            <person name="Thorat V."/>
            <person name="Kirdat K."/>
            <person name="Tiwarekar B."/>
            <person name="Yadav A."/>
        </authorList>
    </citation>
    <scope>NUCLEOTIDE SEQUENCE [LARGE SCALE GENOMIC DNA]</scope>
    <source>
        <strain evidence="5 6">UniB3</strain>
    </source>
</reference>
<protein>
    <recommendedName>
        <fullName evidence="2">GTP cyclohydrolase 1 type 2 homolog</fullName>
    </recommendedName>
</protein>
<dbReference type="RefSeq" id="WP_016201831.1">
    <property type="nucleotide sequence ID" value="NZ_JABBPK010000001.1"/>
</dbReference>
<comment type="caution">
    <text evidence="5">The sequence shown here is derived from an EMBL/GenBank/DDBJ whole genome shotgun (WGS) entry which is preliminary data.</text>
</comment>
<dbReference type="SUPFAM" id="SSF102705">
    <property type="entry name" value="NIF3 (NGG1p interacting factor 3)-like"/>
    <property type="match status" value="1"/>
</dbReference>
<dbReference type="InterPro" id="IPR036069">
    <property type="entry name" value="DUF34/NIF3_sf"/>
</dbReference>
<dbReference type="GO" id="GO:0046872">
    <property type="term" value="F:metal ion binding"/>
    <property type="evidence" value="ECO:0007669"/>
    <property type="project" value="UniProtKB-KW"/>
</dbReference>
<feature type="binding site" evidence="4">
    <location>
        <position position="62"/>
    </location>
    <ligand>
        <name>a divalent metal cation</name>
        <dbReference type="ChEBI" id="CHEBI:60240"/>
        <label>1</label>
    </ligand>
</feature>
<accession>A0A7Y0PN59</accession>
<gene>
    <name evidence="5" type="ORF">HHU08_17520</name>
</gene>
<dbReference type="InterPro" id="IPR002678">
    <property type="entry name" value="DUF34/NIF3"/>
</dbReference>
<evidence type="ECO:0000313" key="5">
    <source>
        <dbReference type="EMBL" id="NMO78782.1"/>
    </source>
</evidence>
<dbReference type="Pfam" id="PF01784">
    <property type="entry name" value="DUF34_NIF3"/>
    <property type="match status" value="1"/>
</dbReference>
<dbReference type="AlphaFoldDB" id="A0A7Y0PN59"/>
<keyword evidence="6" id="KW-1185">Reference proteome</keyword>
<dbReference type="Proteomes" id="UP000588491">
    <property type="component" value="Unassembled WGS sequence"/>
</dbReference>
<evidence type="ECO:0000256" key="4">
    <source>
        <dbReference type="PIRSR" id="PIRSR602678-1"/>
    </source>
</evidence>
<sequence length="263" mass="29857">MTSVQRVVEKLIEPARKFESTTDVLIKGSPHIDVTGIVIAFMLTQEVLEKAISLKANLIITHEGPFYSHANWKDKYANDPICMAKLRLIEESNVTIFRFHDYFHRYDPDGIMLGLIHKLEWREYIEKHQPTATTLTIPQKTVGEIATYVKAKLGAPFVRIVGDLSMQCQKIGLLAGYRGGGELVIPLFQQHHLDLIIAGEGPEWESPEYVRDAIYQGKKRAIILIGHAVSEEPGMEYLTSIVKAEFPHIPVHYLKEDPLFQIL</sequence>
<evidence type="ECO:0000256" key="2">
    <source>
        <dbReference type="ARBA" id="ARBA00022112"/>
    </source>
</evidence>
<evidence type="ECO:0000313" key="6">
    <source>
        <dbReference type="Proteomes" id="UP000588491"/>
    </source>
</evidence>
<dbReference type="EMBL" id="JABBPK010000001">
    <property type="protein sequence ID" value="NMO78782.1"/>
    <property type="molecule type" value="Genomic_DNA"/>
</dbReference>
<proteinExistence type="inferred from homology"/>
<dbReference type="PANTHER" id="PTHR13799:SF14">
    <property type="entry name" value="GTP CYCLOHYDROLASE 1 TYPE 2 HOMOLOG"/>
    <property type="match status" value="1"/>
</dbReference>
<dbReference type="GO" id="GO:0005737">
    <property type="term" value="C:cytoplasm"/>
    <property type="evidence" value="ECO:0007669"/>
    <property type="project" value="TreeGrafter"/>
</dbReference>
<evidence type="ECO:0000256" key="3">
    <source>
        <dbReference type="ARBA" id="ARBA00022723"/>
    </source>
</evidence>
<dbReference type="Gene3D" id="3.40.1390.30">
    <property type="entry name" value="NIF3 (NGG1p interacting factor 3)-like"/>
    <property type="match status" value="2"/>
</dbReference>
<evidence type="ECO:0000256" key="1">
    <source>
        <dbReference type="ARBA" id="ARBA00006964"/>
    </source>
</evidence>
<keyword evidence="3 4" id="KW-0479">Metal-binding</keyword>
<feature type="binding site" evidence="4">
    <location>
        <position position="231"/>
    </location>
    <ligand>
        <name>a divalent metal cation</name>
        <dbReference type="ChEBI" id="CHEBI:60240"/>
        <label>1</label>
    </ligand>
</feature>
<name>A0A7Y0PN59_9BACI</name>
<feature type="binding site" evidence="4">
    <location>
        <position position="227"/>
    </location>
    <ligand>
        <name>a divalent metal cation</name>
        <dbReference type="ChEBI" id="CHEBI:60240"/>
        <label>1</label>
    </ligand>
</feature>
<organism evidence="5 6">
    <name type="scientific">Niallia alba</name>
    <dbReference type="NCBI Taxonomy" id="2729105"/>
    <lineage>
        <taxon>Bacteria</taxon>
        <taxon>Bacillati</taxon>
        <taxon>Bacillota</taxon>
        <taxon>Bacilli</taxon>
        <taxon>Bacillales</taxon>
        <taxon>Bacillaceae</taxon>
        <taxon>Niallia</taxon>
    </lineage>
</organism>
<dbReference type="PANTHER" id="PTHR13799">
    <property type="entry name" value="NGG1 INTERACTING FACTOR 3"/>
    <property type="match status" value="1"/>
</dbReference>
<comment type="similarity">
    <text evidence="1">Belongs to the GTP cyclohydrolase I type 2/NIF3 family.</text>
</comment>